<evidence type="ECO:0000259" key="6">
    <source>
        <dbReference type="Pfam" id="PF00535"/>
    </source>
</evidence>
<dbReference type="PANTHER" id="PTHR43646">
    <property type="entry name" value="GLYCOSYLTRANSFERASE"/>
    <property type="match status" value="1"/>
</dbReference>
<dbReference type="PANTHER" id="PTHR43646:SF2">
    <property type="entry name" value="GLYCOSYLTRANSFERASE 2-LIKE DOMAIN-CONTAINING PROTEIN"/>
    <property type="match status" value="1"/>
</dbReference>
<dbReference type="Proteomes" id="UP001284654">
    <property type="component" value="Unassembled WGS sequence"/>
</dbReference>
<proteinExistence type="predicted"/>
<organism evidence="7 8">
    <name type="scientific">Acinetobacter indicus</name>
    <dbReference type="NCBI Taxonomy" id="756892"/>
    <lineage>
        <taxon>Bacteria</taxon>
        <taxon>Pseudomonadati</taxon>
        <taxon>Pseudomonadota</taxon>
        <taxon>Gammaproteobacteria</taxon>
        <taxon>Moraxellales</taxon>
        <taxon>Moraxellaceae</taxon>
        <taxon>Acinetobacter</taxon>
    </lineage>
</organism>
<dbReference type="RefSeq" id="WP_248103642.1">
    <property type="nucleotide sequence ID" value="NZ_JAWJYY010000001.1"/>
</dbReference>
<keyword evidence="4" id="KW-0808">Transferase</keyword>
<keyword evidence="2" id="KW-1003">Cell membrane</keyword>
<dbReference type="NCBIfam" id="TIGR04283">
    <property type="entry name" value="glyco_like_mftF"/>
    <property type="match status" value="1"/>
</dbReference>
<keyword evidence="5" id="KW-0472">Membrane</keyword>
<dbReference type="InterPro" id="IPR029044">
    <property type="entry name" value="Nucleotide-diphossugar_trans"/>
</dbReference>
<evidence type="ECO:0000313" key="7">
    <source>
        <dbReference type="EMBL" id="MDV4314478.1"/>
    </source>
</evidence>
<dbReference type="CDD" id="cd02522">
    <property type="entry name" value="GT_2_like_a"/>
    <property type="match status" value="1"/>
</dbReference>
<dbReference type="GO" id="GO:0005886">
    <property type="term" value="C:plasma membrane"/>
    <property type="evidence" value="ECO:0007669"/>
    <property type="project" value="UniProtKB-SubCell"/>
</dbReference>
<dbReference type="SUPFAM" id="SSF53448">
    <property type="entry name" value="Nucleotide-diphospho-sugar transferases"/>
    <property type="match status" value="1"/>
</dbReference>
<protein>
    <submittedName>
        <fullName evidence="7">TIGR04283 family arsenosugar biosynthesis glycosyltransferase</fullName>
    </submittedName>
</protein>
<dbReference type="EMBL" id="JAWJYY010000001">
    <property type="protein sequence ID" value="MDV4314478.1"/>
    <property type="molecule type" value="Genomic_DNA"/>
</dbReference>
<reference evidence="7" key="1">
    <citation type="submission" date="2023-10" db="EMBL/GenBank/DDBJ databases">
        <authorList>
            <person name="Sykes E.M.E."/>
            <person name="Khan I.U.H."/>
            <person name="Kumar A."/>
        </authorList>
    </citation>
    <scope>NUCLEOTIDE SEQUENCE</scope>
    <source>
        <strain evidence="7">IK5</strain>
    </source>
</reference>
<evidence type="ECO:0000256" key="5">
    <source>
        <dbReference type="ARBA" id="ARBA00023136"/>
    </source>
</evidence>
<comment type="subcellular location">
    <subcellularLocation>
        <location evidence="1">Cell membrane</location>
    </subcellularLocation>
</comment>
<keyword evidence="3" id="KW-0328">Glycosyltransferase</keyword>
<evidence type="ECO:0000256" key="2">
    <source>
        <dbReference type="ARBA" id="ARBA00022475"/>
    </source>
</evidence>
<evidence type="ECO:0000256" key="3">
    <source>
        <dbReference type="ARBA" id="ARBA00022676"/>
    </source>
</evidence>
<accession>A0AAW8Z311</accession>
<dbReference type="GO" id="GO:0016757">
    <property type="term" value="F:glycosyltransferase activity"/>
    <property type="evidence" value="ECO:0007669"/>
    <property type="project" value="UniProtKB-KW"/>
</dbReference>
<sequence length="223" mass="25624">MKIAIIIPILNEAENLHDLAANLHALSPPADEVIIIDGGSTDMSVSIAQYFGFKVTQSASGRAQQMNQGASISTADTFLFLHADTRLPSNALSKIRQVNPPFWGRFDVQIDRPRFIFRLISFMMNLRSRITGIATGDQAIFISRQLFEKIGGYPDQPLMEDIELSKQLKSDHPPLCLKNRVMTSARRWEKYGVWRTIWLMWRLRFLYWRGVPTHKLIGEYHYD</sequence>
<dbReference type="InterPro" id="IPR001173">
    <property type="entry name" value="Glyco_trans_2-like"/>
</dbReference>
<dbReference type="InterPro" id="IPR026461">
    <property type="entry name" value="Trfase_2_rSAM/seldom_assoc"/>
</dbReference>
<dbReference type="AlphaFoldDB" id="A0AAW8Z311"/>
<gene>
    <name evidence="7" type="ORF">MSG88_01475</name>
</gene>
<evidence type="ECO:0000256" key="1">
    <source>
        <dbReference type="ARBA" id="ARBA00004236"/>
    </source>
</evidence>
<comment type="caution">
    <text evidence="7">The sequence shown here is derived from an EMBL/GenBank/DDBJ whole genome shotgun (WGS) entry which is preliminary data.</text>
</comment>
<feature type="domain" description="Glycosyltransferase 2-like" evidence="6">
    <location>
        <begin position="5"/>
        <end position="95"/>
    </location>
</feature>
<evidence type="ECO:0000313" key="8">
    <source>
        <dbReference type="Proteomes" id="UP001284654"/>
    </source>
</evidence>
<dbReference type="Gene3D" id="3.90.550.10">
    <property type="entry name" value="Spore Coat Polysaccharide Biosynthesis Protein SpsA, Chain A"/>
    <property type="match status" value="1"/>
</dbReference>
<dbReference type="Pfam" id="PF00535">
    <property type="entry name" value="Glycos_transf_2"/>
    <property type="match status" value="1"/>
</dbReference>
<evidence type="ECO:0000256" key="4">
    <source>
        <dbReference type="ARBA" id="ARBA00022679"/>
    </source>
</evidence>
<name>A0AAW8Z311_9GAMM</name>